<evidence type="ECO:0000256" key="1">
    <source>
        <dbReference type="SAM" id="SignalP"/>
    </source>
</evidence>
<feature type="signal peptide" evidence="1">
    <location>
        <begin position="1"/>
        <end position="24"/>
    </location>
</feature>
<evidence type="ECO:0000259" key="2">
    <source>
        <dbReference type="Pfam" id="PF01145"/>
    </source>
</evidence>
<dbReference type="Pfam" id="PF01145">
    <property type="entry name" value="Band_7"/>
    <property type="match status" value="1"/>
</dbReference>
<dbReference type="EMBL" id="HBNR01023941">
    <property type="protein sequence ID" value="CAE4576411.1"/>
    <property type="molecule type" value="Transcribed_RNA"/>
</dbReference>
<sequence length="371" mass="41256">MVDRSSVALAALLAVGLPLLVCLASLGYVEQNEYGLVYNWVTKSIGDKAYHGGTHLIGFWNAFIIFPATVQTIEFSDRLQSLSTSGMLHTRTKEGLGLHLSIAFQYRLDAARLPELYALTNLKYEGLFVRIARDQLLEAASEYEGPEYWLRRHDIGAHMRRLVDRQLRASHASVWGLQLLVIDLPDGYEHAITMTQVQQQMIKTRRNEQAAASIRADTEILRAEFARKIKVVEAGAQANYTTQTKIAEAEAEGRKLAAEADALGYVRQRLGLTESEAVRYQELSAYAAMQNATFLADIPGPQAMLGVGSVLPAAASFLQRAGRKLRASTARTNRSEGPFWGPQALEPEIRGLQVSVPYPRVSFLARVRRQR</sequence>
<keyword evidence="1" id="KW-0732">Signal</keyword>
<dbReference type="InterPro" id="IPR001107">
    <property type="entry name" value="Band_7"/>
</dbReference>
<protein>
    <recommendedName>
        <fullName evidence="2">Band 7 domain-containing protein</fullName>
    </recommendedName>
</protein>
<dbReference type="AlphaFoldDB" id="A0A7S4Q981"/>
<reference evidence="3" key="1">
    <citation type="submission" date="2021-01" db="EMBL/GenBank/DDBJ databases">
        <authorList>
            <person name="Corre E."/>
            <person name="Pelletier E."/>
            <person name="Niang G."/>
            <person name="Scheremetjew M."/>
            <person name="Finn R."/>
            <person name="Kale V."/>
            <person name="Holt S."/>
            <person name="Cochrane G."/>
            <person name="Meng A."/>
            <person name="Brown T."/>
            <person name="Cohen L."/>
        </authorList>
    </citation>
    <scope>NUCLEOTIDE SEQUENCE</scope>
    <source>
        <strain evidence="3">CCMP3105</strain>
    </source>
</reference>
<gene>
    <name evidence="3" type="ORF">AMON00008_LOCUS16031</name>
</gene>
<organism evidence="3">
    <name type="scientific">Alexandrium monilatum</name>
    <dbReference type="NCBI Taxonomy" id="311494"/>
    <lineage>
        <taxon>Eukaryota</taxon>
        <taxon>Sar</taxon>
        <taxon>Alveolata</taxon>
        <taxon>Dinophyceae</taxon>
        <taxon>Gonyaulacales</taxon>
        <taxon>Pyrocystaceae</taxon>
        <taxon>Alexandrium</taxon>
    </lineage>
</organism>
<evidence type="ECO:0000313" key="3">
    <source>
        <dbReference type="EMBL" id="CAE4576411.1"/>
    </source>
</evidence>
<proteinExistence type="predicted"/>
<accession>A0A7S4Q981</accession>
<feature type="domain" description="Band 7" evidence="2">
    <location>
        <begin position="29"/>
        <end position="209"/>
    </location>
</feature>
<feature type="chain" id="PRO_5031555330" description="Band 7 domain-containing protein" evidence="1">
    <location>
        <begin position="25"/>
        <end position="371"/>
    </location>
</feature>
<name>A0A7S4Q981_9DINO</name>